<evidence type="ECO:0000313" key="4">
    <source>
        <dbReference type="EMBL" id="GMS83057.1"/>
    </source>
</evidence>
<keyword evidence="2" id="KW-0732">Signal</keyword>
<feature type="domain" description="HTH CENPB-type" evidence="3">
    <location>
        <begin position="156"/>
        <end position="228"/>
    </location>
</feature>
<proteinExistence type="predicted"/>
<accession>A0AAV5SKB5</accession>
<dbReference type="Proteomes" id="UP001432027">
    <property type="component" value="Unassembled WGS sequence"/>
</dbReference>
<feature type="chain" id="PRO_5043876443" description="HTH CENPB-type domain-containing protein" evidence="2">
    <location>
        <begin position="19"/>
        <end position="367"/>
    </location>
</feature>
<feature type="signal peptide" evidence="2">
    <location>
        <begin position="1"/>
        <end position="18"/>
    </location>
</feature>
<evidence type="ECO:0000259" key="3">
    <source>
        <dbReference type="PROSITE" id="PS51253"/>
    </source>
</evidence>
<dbReference type="InterPro" id="IPR006600">
    <property type="entry name" value="HTH_CenpB_DNA-bd_dom"/>
</dbReference>
<dbReference type="Pfam" id="PF03221">
    <property type="entry name" value="HTH_Tnp_Tc5"/>
    <property type="match status" value="1"/>
</dbReference>
<gene>
    <name evidence="4" type="ORF">PENTCL1PPCAC_5232</name>
</gene>
<feature type="non-terminal residue" evidence="4">
    <location>
        <position position="367"/>
    </location>
</feature>
<feature type="non-terminal residue" evidence="4">
    <location>
        <position position="1"/>
    </location>
</feature>
<comment type="caution">
    <text evidence="4">The sequence shown here is derived from an EMBL/GenBank/DDBJ whole genome shotgun (WGS) entry which is preliminary data.</text>
</comment>
<reference evidence="4" key="1">
    <citation type="submission" date="2023-10" db="EMBL/GenBank/DDBJ databases">
        <title>Genome assembly of Pristionchus species.</title>
        <authorList>
            <person name="Yoshida K."/>
            <person name="Sommer R.J."/>
        </authorList>
    </citation>
    <scope>NUCLEOTIDE SEQUENCE</scope>
    <source>
        <strain evidence="4">RS0144</strain>
    </source>
</reference>
<dbReference type="EMBL" id="BTSX01000002">
    <property type="protein sequence ID" value="GMS83057.1"/>
    <property type="molecule type" value="Genomic_DNA"/>
</dbReference>
<dbReference type="GO" id="GO:0003677">
    <property type="term" value="F:DNA binding"/>
    <property type="evidence" value="ECO:0007669"/>
    <property type="project" value="UniProtKB-KW"/>
</dbReference>
<organism evidence="4 5">
    <name type="scientific">Pristionchus entomophagus</name>
    <dbReference type="NCBI Taxonomy" id="358040"/>
    <lineage>
        <taxon>Eukaryota</taxon>
        <taxon>Metazoa</taxon>
        <taxon>Ecdysozoa</taxon>
        <taxon>Nematoda</taxon>
        <taxon>Chromadorea</taxon>
        <taxon>Rhabditida</taxon>
        <taxon>Rhabditina</taxon>
        <taxon>Diplogasteromorpha</taxon>
        <taxon>Diplogasteroidea</taxon>
        <taxon>Neodiplogasteridae</taxon>
        <taxon>Pristionchus</taxon>
    </lineage>
</organism>
<dbReference type="AlphaFoldDB" id="A0AAV5SKB5"/>
<evidence type="ECO:0000313" key="5">
    <source>
        <dbReference type="Proteomes" id="UP001432027"/>
    </source>
</evidence>
<keyword evidence="5" id="KW-1185">Reference proteome</keyword>
<protein>
    <recommendedName>
        <fullName evidence="3">HTH CENPB-type domain-containing protein</fullName>
    </recommendedName>
</protein>
<name>A0AAV5SKB5_9BILA</name>
<dbReference type="SMART" id="SM00674">
    <property type="entry name" value="CENPB"/>
    <property type="match status" value="1"/>
</dbReference>
<evidence type="ECO:0000256" key="2">
    <source>
        <dbReference type="SAM" id="SignalP"/>
    </source>
</evidence>
<sequence>SFTSFIMFSASRVVALLADQLGIDSDPSSATREERKLAGTFAHLLKEAALDSLIYDENEELETVDPQDHGDYDPDWGEADLDLVNDLPPPDRKRFIFSMGAATLETILVAAKDYRSTTMKAHRTLDAMRKDYRFIGNEYDLRKLEQFAKEADEDSTRRAGRIMGLQNIANDLYKEVVEAIEEGYSIHDVDLQIMALNINRANNYVTNFDASQSWVTRFKQKCRLGSRRVTKFVSKKNFVNDAKIKKEADEFVAGIKQEMKTRPLNTICNADQSGFLKELHSKRSLAPIGQETVIRIVQSTASLTHSYTVMPLVFTDGSMGDYLFVVLQEPGGQFPKNKAIFNAPNLIVTAGTSHIMTKQHMKEWAAK</sequence>
<dbReference type="PROSITE" id="PS51253">
    <property type="entry name" value="HTH_CENPB"/>
    <property type="match status" value="1"/>
</dbReference>
<keyword evidence="1" id="KW-0238">DNA-binding</keyword>
<evidence type="ECO:0000256" key="1">
    <source>
        <dbReference type="ARBA" id="ARBA00023125"/>
    </source>
</evidence>